<gene>
    <name evidence="5" type="ORF">SHI21_07815</name>
</gene>
<dbReference type="InterPro" id="IPR009057">
    <property type="entry name" value="Homeodomain-like_sf"/>
</dbReference>
<dbReference type="SUPFAM" id="SSF51215">
    <property type="entry name" value="Regulatory protein AraC"/>
    <property type="match status" value="1"/>
</dbReference>
<dbReference type="Gene3D" id="1.10.10.60">
    <property type="entry name" value="Homeodomain-like"/>
    <property type="match status" value="1"/>
</dbReference>
<evidence type="ECO:0000256" key="1">
    <source>
        <dbReference type="ARBA" id="ARBA00023015"/>
    </source>
</evidence>
<sequence length="291" mass="33732">MKKEHHHEDLKTLHPMRSFGVVSGITNQVRVTRLEDRLNPAVPFPHKHNFYHLVFITKGSGWHEIDFKRHAVKSGAMFFMMPAQVHSWAMSKDTCGIVVEFENLSMFSGDESFVLTEALRPAASYLSLTGEKKASMSGLYQTMLEEYEAEFRDFEILLRLNLAQLIILFSRFLKSTPVKVSRISKFRDEFNELIEKNYKTHHNVEFYAKAMGVATKSLTAKVNRNLGKNVREIIQDRCILESKRLLAYSDLSVSEIALELGFEDPNYFTRFFKLKTKTNPGKFRQKVRHIC</sequence>
<evidence type="ECO:0000313" key="5">
    <source>
        <dbReference type="EMBL" id="MEA9356102.1"/>
    </source>
</evidence>
<protein>
    <submittedName>
        <fullName evidence="5">AraC family transcriptional regulator</fullName>
    </submittedName>
</protein>
<dbReference type="InterPro" id="IPR014710">
    <property type="entry name" value="RmlC-like_jellyroll"/>
</dbReference>
<evidence type="ECO:0000259" key="4">
    <source>
        <dbReference type="PROSITE" id="PS01124"/>
    </source>
</evidence>
<dbReference type="RefSeq" id="WP_323575779.1">
    <property type="nucleotide sequence ID" value="NZ_JAYGJQ010000001.1"/>
</dbReference>
<dbReference type="Pfam" id="PF02311">
    <property type="entry name" value="AraC_binding"/>
    <property type="match status" value="1"/>
</dbReference>
<accession>A0ABU5VU15</accession>
<name>A0ABU5VU15_9BACT</name>
<evidence type="ECO:0000313" key="6">
    <source>
        <dbReference type="Proteomes" id="UP001302274"/>
    </source>
</evidence>
<evidence type="ECO:0000256" key="2">
    <source>
        <dbReference type="ARBA" id="ARBA00023125"/>
    </source>
</evidence>
<dbReference type="SUPFAM" id="SSF46689">
    <property type="entry name" value="Homeodomain-like"/>
    <property type="match status" value="1"/>
</dbReference>
<dbReference type="PANTHER" id="PTHR43280">
    <property type="entry name" value="ARAC-FAMILY TRANSCRIPTIONAL REGULATOR"/>
    <property type="match status" value="1"/>
</dbReference>
<feature type="domain" description="HTH araC/xylS-type" evidence="4">
    <location>
        <begin position="188"/>
        <end position="286"/>
    </location>
</feature>
<comment type="caution">
    <text evidence="5">The sequence shown here is derived from an EMBL/GenBank/DDBJ whole genome shotgun (WGS) entry which is preliminary data.</text>
</comment>
<dbReference type="Gene3D" id="2.60.120.10">
    <property type="entry name" value="Jelly Rolls"/>
    <property type="match status" value="1"/>
</dbReference>
<dbReference type="PANTHER" id="PTHR43280:SF32">
    <property type="entry name" value="TRANSCRIPTIONAL REGULATORY PROTEIN"/>
    <property type="match status" value="1"/>
</dbReference>
<proteinExistence type="predicted"/>
<dbReference type="PROSITE" id="PS01124">
    <property type="entry name" value="HTH_ARAC_FAMILY_2"/>
    <property type="match status" value="1"/>
</dbReference>
<dbReference type="InterPro" id="IPR037923">
    <property type="entry name" value="HTH-like"/>
</dbReference>
<evidence type="ECO:0000256" key="3">
    <source>
        <dbReference type="ARBA" id="ARBA00023163"/>
    </source>
</evidence>
<keyword evidence="1" id="KW-0805">Transcription regulation</keyword>
<reference evidence="5 6" key="1">
    <citation type="submission" date="2023-11" db="EMBL/GenBank/DDBJ databases">
        <title>A Novel Polar Bacteriovorax (B. antarcticus) Isolated from the Biocrust in Antarctica.</title>
        <authorList>
            <person name="Mun W."/>
            <person name="Choi S.Y."/>
            <person name="Mitchell R.J."/>
        </authorList>
    </citation>
    <scope>NUCLEOTIDE SEQUENCE [LARGE SCALE GENOMIC DNA]</scope>
    <source>
        <strain evidence="5 6">PP10</strain>
    </source>
</reference>
<dbReference type="Proteomes" id="UP001302274">
    <property type="component" value="Unassembled WGS sequence"/>
</dbReference>
<keyword evidence="3" id="KW-0804">Transcription</keyword>
<dbReference type="InterPro" id="IPR003313">
    <property type="entry name" value="AraC-bd"/>
</dbReference>
<dbReference type="EMBL" id="JAYGJQ010000001">
    <property type="protein sequence ID" value="MEA9356102.1"/>
    <property type="molecule type" value="Genomic_DNA"/>
</dbReference>
<dbReference type="InterPro" id="IPR018060">
    <property type="entry name" value="HTH_AraC"/>
</dbReference>
<keyword evidence="2" id="KW-0238">DNA-binding</keyword>
<keyword evidence="6" id="KW-1185">Reference proteome</keyword>
<dbReference type="SMART" id="SM00342">
    <property type="entry name" value="HTH_ARAC"/>
    <property type="match status" value="1"/>
</dbReference>
<organism evidence="5 6">
    <name type="scientific">Bacteriovorax antarcticus</name>
    <dbReference type="NCBI Taxonomy" id="3088717"/>
    <lineage>
        <taxon>Bacteria</taxon>
        <taxon>Pseudomonadati</taxon>
        <taxon>Bdellovibrionota</taxon>
        <taxon>Bacteriovoracia</taxon>
        <taxon>Bacteriovoracales</taxon>
        <taxon>Bacteriovoracaceae</taxon>
        <taxon>Bacteriovorax</taxon>
    </lineage>
</organism>
<dbReference type="Pfam" id="PF12833">
    <property type="entry name" value="HTH_18"/>
    <property type="match status" value="1"/>
</dbReference>